<protein>
    <submittedName>
        <fullName evidence="3">Uncharacterized protein</fullName>
    </submittedName>
</protein>
<feature type="signal peptide" evidence="2">
    <location>
        <begin position="1"/>
        <end position="22"/>
    </location>
</feature>
<dbReference type="RefSeq" id="WP_217790700.1">
    <property type="nucleotide sequence ID" value="NZ_JAHSPG010000003.1"/>
</dbReference>
<reference evidence="3" key="1">
    <citation type="submission" date="2021-06" db="EMBL/GenBank/DDBJ databases">
        <authorList>
            <person name="Huq M.A."/>
        </authorList>
    </citation>
    <scope>NUCLEOTIDE SEQUENCE</scope>
    <source>
        <strain evidence="3">MAH-26</strain>
    </source>
</reference>
<gene>
    <name evidence="3" type="ORF">KTO63_07995</name>
</gene>
<sequence>MKTKFTILIAAGLLLTVATTQAQNDYSKKYAVNYPAHNSSAMNKPGSFNREEKMNNKSFEKNDRKFHKGMKKHHRHHHRNGGHHRH</sequence>
<feature type="compositionally biased region" description="Basic and acidic residues" evidence="1">
    <location>
        <begin position="49"/>
        <end position="63"/>
    </location>
</feature>
<feature type="compositionally biased region" description="Basic residues" evidence="1">
    <location>
        <begin position="64"/>
        <end position="86"/>
    </location>
</feature>
<evidence type="ECO:0000313" key="4">
    <source>
        <dbReference type="Proteomes" id="UP000812270"/>
    </source>
</evidence>
<accession>A0A9E2S6N2</accession>
<keyword evidence="4" id="KW-1185">Reference proteome</keyword>
<evidence type="ECO:0000313" key="3">
    <source>
        <dbReference type="EMBL" id="MBV4357081.1"/>
    </source>
</evidence>
<keyword evidence="2" id="KW-0732">Signal</keyword>
<name>A0A9E2S6N2_9BACT</name>
<evidence type="ECO:0000256" key="1">
    <source>
        <dbReference type="SAM" id="MobiDB-lite"/>
    </source>
</evidence>
<proteinExistence type="predicted"/>
<dbReference type="EMBL" id="JAHSPG010000003">
    <property type="protein sequence ID" value="MBV4357081.1"/>
    <property type="molecule type" value="Genomic_DNA"/>
</dbReference>
<organism evidence="3 4">
    <name type="scientific">Pinibacter aurantiacus</name>
    <dbReference type="NCBI Taxonomy" id="2851599"/>
    <lineage>
        <taxon>Bacteria</taxon>
        <taxon>Pseudomonadati</taxon>
        <taxon>Bacteroidota</taxon>
        <taxon>Chitinophagia</taxon>
        <taxon>Chitinophagales</taxon>
        <taxon>Chitinophagaceae</taxon>
        <taxon>Pinibacter</taxon>
    </lineage>
</organism>
<evidence type="ECO:0000256" key="2">
    <source>
        <dbReference type="SAM" id="SignalP"/>
    </source>
</evidence>
<dbReference type="Proteomes" id="UP000812270">
    <property type="component" value="Unassembled WGS sequence"/>
</dbReference>
<comment type="caution">
    <text evidence="3">The sequence shown here is derived from an EMBL/GenBank/DDBJ whole genome shotgun (WGS) entry which is preliminary data.</text>
</comment>
<feature type="region of interest" description="Disordered" evidence="1">
    <location>
        <begin position="36"/>
        <end position="86"/>
    </location>
</feature>
<feature type="chain" id="PRO_5038462540" evidence="2">
    <location>
        <begin position="23"/>
        <end position="86"/>
    </location>
</feature>
<dbReference type="AlphaFoldDB" id="A0A9E2S6N2"/>